<evidence type="ECO:0000256" key="5">
    <source>
        <dbReference type="ARBA" id="ARBA00074140"/>
    </source>
</evidence>
<dbReference type="SUPFAM" id="SSF51182">
    <property type="entry name" value="RmlC-like cupins"/>
    <property type="match status" value="1"/>
</dbReference>
<evidence type="ECO:0000256" key="4">
    <source>
        <dbReference type="ARBA" id="ARBA00023163"/>
    </source>
</evidence>
<accession>A0A9D2LB30</accession>
<keyword evidence="3" id="KW-0238">DNA-binding</keyword>
<dbReference type="InterPro" id="IPR020449">
    <property type="entry name" value="Tscrpt_reg_AraC-type_HTH"/>
</dbReference>
<evidence type="ECO:0000256" key="6">
    <source>
        <dbReference type="ARBA" id="ARBA00079449"/>
    </source>
</evidence>
<sequence>MGTTMPSPNVPASGRTSRQLPSYAAGAFDVPSRILGGQEVISQDTVWEEHSHPTHELLWNERGASTARIGSRMWTITSRIGLWIPAGLPHSGFTPAGTWHCAAQLSMARTLPLAPGPIAVELTPLLRLLMDRLIHQTLSERSQALTEAMILDVLTPCEHQLALPIPEHPLLTPIVDAVRADPADGTSLAQWSHRLGVSTRTITRSFETETGMTYRTWVATARAQHAVELLARQVPLEQVTESVGYRSASAFITAFRRITGLTPGQFRRIEAHSSAFSARTLSD</sequence>
<name>A0A9D2LB30_9MICO</name>
<keyword evidence="1" id="KW-0678">Repressor</keyword>
<comment type="caution">
    <text evidence="8">The sequence shown here is derived from an EMBL/GenBank/DDBJ whole genome shotgun (WGS) entry which is preliminary data.</text>
</comment>
<gene>
    <name evidence="8" type="ORF">H9786_01795</name>
</gene>
<dbReference type="SUPFAM" id="SSF46689">
    <property type="entry name" value="Homeodomain-like"/>
    <property type="match status" value="1"/>
</dbReference>
<dbReference type="InterPro" id="IPR018060">
    <property type="entry name" value="HTH_AraC"/>
</dbReference>
<dbReference type="GO" id="GO:0043565">
    <property type="term" value="F:sequence-specific DNA binding"/>
    <property type="evidence" value="ECO:0007669"/>
    <property type="project" value="InterPro"/>
</dbReference>
<dbReference type="AlphaFoldDB" id="A0A9D2LB30"/>
<dbReference type="PANTHER" id="PTHR11019">
    <property type="entry name" value="HTH-TYPE TRANSCRIPTIONAL REGULATOR NIMR"/>
    <property type="match status" value="1"/>
</dbReference>
<dbReference type="InterPro" id="IPR011051">
    <property type="entry name" value="RmlC_Cupin_sf"/>
</dbReference>
<evidence type="ECO:0000313" key="8">
    <source>
        <dbReference type="EMBL" id="HJB09255.1"/>
    </source>
</evidence>
<dbReference type="Proteomes" id="UP000823823">
    <property type="component" value="Unassembled WGS sequence"/>
</dbReference>
<dbReference type="PANTHER" id="PTHR11019:SF199">
    <property type="entry name" value="HTH-TYPE TRANSCRIPTIONAL REGULATOR NIMR"/>
    <property type="match status" value="1"/>
</dbReference>
<proteinExistence type="predicted"/>
<feature type="domain" description="HTH araC/xylS-type" evidence="7">
    <location>
        <begin position="172"/>
        <end position="269"/>
    </location>
</feature>
<organism evidence="8 9">
    <name type="scientific">Candidatus Brachybacterium merdavium</name>
    <dbReference type="NCBI Taxonomy" id="2838513"/>
    <lineage>
        <taxon>Bacteria</taxon>
        <taxon>Bacillati</taxon>
        <taxon>Actinomycetota</taxon>
        <taxon>Actinomycetes</taxon>
        <taxon>Micrococcales</taxon>
        <taxon>Dermabacteraceae</taxon>
        <taxon>Brachybacterium</taxon>
    </lineage>
</organism>
<evidence type="ECO:0000256" key="2">
    <source>
        <dbReference type="ARBA" id="ARBA00023015"/>
    </source>
</evidence>
<dbReference type="Pfam" id="PF12833">
    <property type="entry name" value="HTH_18"/>
    <property type="match status" value="1"/>
</dbReference>
<dbReference type="Gene3D" id="1.10.10.60">
    <property type="entry name" value="Homeodomain-like"/>
    <property type="match status" value="1"/>
</dbReference>
<evidence type="ECO:0000256" key="1">
    <source>
        <dbReference type="ARBA" id="ARBA00022491"/>
    </source>
</evidence>
<dbReference type="EMBL" id="DWZH01000012">
    <property type="protein sequence ID" value="HJB09255.1"/>
    <property type="molecule type" value="Genomic_DNA"/>
</dbReference>
<dbReference type="GO" id="GO:0003700">
    <property type="term" value="F:DNA-binding transcription factor activity"/>
    <property type="evidence" value="ECO:0007669"/>
    <property type="project" value="InterPro"/>
</dbReference>
<dbReference type="InterPro" id="IPR009057">
    <property type="entry name" value="Homeodomain-like_sf"/>
</dbReference>
<protein>
    <recommendedName>
        <fullName evidence="5">HTH-type transcriptional regulator RipA</fullName>
    </recommendedName>
    <alternativeName>
        <fullName evidence="6">Repressor of iron proteins A</fullName>
    </alternativeName>
</protein>
<dbReference type="PRINTS" id="PR00032">
    <property type="entry name" value="HTHARAC"/>
</dbReference>
<evidence type="ECO:0000259" key="7">
    <source>
        <dbReference type="PROSITE" id="PS01124"/>
    </source>
</evidence>
<dbReference type="FunFam" id="1.10.10.60:FF:000132">
    <property type="entry name" value="AraC family transcriptional regulator"/>
    <property type="match status" value="1"/>
</dbReference>
<evidence type="ECO:0000256" key="3">
    <source>
        <dbReference type="ARBA" id="ARBA00023125"/>
    </source>
</evidence>
<dbReference type="InterPro" id="IPR018062">
    <property type="entry name" value="HTH_AraC-typ_CS"/>
</dbReference>
<keyword evidence="4" id="KW-0804">Transcription</keyword>
<reference evidence="8" key="1">
    <citation type="journal article" date="2021" name="PeerJ">
        <title>Extensive microbial diversity within the chicken gut microbiome revealed by metagenomics and culture.</title>
        <authorList>
            <person name="Gilroy R."/>
            <person name="Ravi A."/>
            <person name="Getino M."/>
            <person name="Pursley I."/>
            <person name="Horton D.L."/>
            <person name="Alikhan N.F."/>
            <person name="Baker D."/>
            <person name="Gharbi K."/>
            <person name="Hall N."/>
            <person name="Watson M."/>
            <person name="Adriaenssens E.M."/>
            <person name="Foster-Nyarko E."/>
            <person name="Jarju S."/>
            <person name="Secka A."/>
            <person name="Antonio M."/>
            <person name="Oren A."/>
            <person name="Chaudhuri R.R."/>
            <person name="La Ragione R."/>
            <person name="Hildebrand F."/>
            <person name="Pallen M.J."/>
        </authorList>
    </citation>
    <scope>NUCLEOTIDE SEQUENCE</scope>
    <source>
        <strain evidence="8">ChiHjej13B12-24818</strain>
    </source>
</reference>
<dbReference type="SMART" id="SM00342">
    <property type="entry name" value="HTH_ARAC"/>
    <property type="match status" value="1"/>
</dbReference>
<dbReference type="PROSITE" id="PS00041">
    <property type="entry name" value="HTH_ARAC_FAMILY_1"/>
    <property type="match status" value="1"/>
</dbReference>
<dbReference type="PROSITE" id="PS01124">
    <property type="entry name" value="HTH_ARAC_FAMILY_2"/>
    <property type="match status" value="1"/>
</dbReference>
<evidence type="ECO:0000313" key="9">
    <source>
        <dbReference type="Proteomes" id="UP000823823"/>
    </source>
</evidence>
<reference evidence="8" key="2">
    <citation type="submission" date="2021-04" db="EMBL/GenBank/DDBJ databases">
        <authorList>
            <person name="Gilroy R."/>
        </authorList>
    </citation>
    <scope>NUCLEOTIDE SEQUENCE</scope>
    <source>
        <strain evidence="8">ChiHjej13B12-24818</strain>
    </source>
</reference>
<keyword evidence="2" id="KW-0805">Transcription regulation</keyword>